<organism evidence="1 2">
    <name type="scientific">Solanum commersonii</name>
    <name type="common">Commerson's wild potato</name>
    <name type="synonym">Commerson's nightshade</name>
    <dbReference type="NCBI Taxonomy" id="4109"/>
    <lineage>
        <taxon>Eukaryota</taxon>
        <taxon>Viridiplantae</taxon>
        <taxon>Streptophyta</taxon>
        <taxon>Embryophyta</taxon>
        <taxon>Tracheophyta</taxon>
        <taxon>Spermatophyta</taxon>
        <taxon>Magnoliopsida</taxon>
        <taxon>eudicotyledons</taxon>
        <taxon>Gunneridae</taxon>
        <taxon>Pentapetalae</taxon>
        <taxon>asterids</taxon>
        <taxon>lamiids</taxon>
        <taxon>Solanales</taxon>
        <taxon>Solanaceae</taxon>
        <taxon>Solanoideae</taxon>
        <taxon>Solaneae</taxon>
        <taxon>Solanum</taxon>
    </lineage>
</organism>
<accession>A0A9J5ZT62</accession>
<sequence length="186" mass="21520">MILKSNGYKELKLDLSKGRRMEKTHFQLGEDEILLSSSLPKTLSKLERKYPKKYYSILEIKINVRLSKINNKFSIYRLQKIVLADLSARINFVLKDSSCDPPLQKILMLAILVTCAIKLNRKYLSALTLRMIPYSHTEVCPYFPIYFQFDLLKIKKDFLRLVIGMSAKDFHCSATPGIKIDFSCTS</sequence>
<evidence type="ECO:0000313" key="2">
    <source>
        <dbReference type="Proteomes" id="UP000824120"/>
    </source>
</evidence>
<proteinExistence type="predicted"/>
<evidence type="ECO:0000313" key="1">
    <source>
        <dbReference type="EMBL" id="KAG5615291.1"/>
    </source>
</evidence>
<reference evidence="1 2" key="1">
    <citation type="submission" date="2020-09" db="EMBL/GenBank/DDBJ databases">
        <title>De no assembly of potato wild relative species, Solanum commersonii.</title>
        <authorList>
            <person name="Cho K."/>
        </authorList>
    </citation>
    <scope>NUCLEOTIDE SEQUENCE [LARGE SCALE GENOMIC DNA]</scope>
    <source>
        <strain evidence="1">LZ3.2</strain>
        <tissue evidence="1">Leaf</tissue>
    </source>
</reference>
<gene>
    <name evidence="1" type="ORF">H5410_015115</name>
</gene>
<dbReference type="AlphaFoldDB" id="A0A9J5ZT62"/>
<name>A0A9J5ZT62_SOLCO</name>
<comment type="caution">
    <text evidence="1">The sequence shown here is derived from an EMBL/GenBank/DDBJ whole genome shotgun (WGS) entry which is preliminary data.</text>
</comment>
<dbReference type="Proteomes" id="UP000824120">
    <property type="component" value="Chromosome 3"/>
</dbReference>
<dbReference type="EMBL" id="JACXVP010000003">
    <property type="protein sequence ID" value="KAG5615291.1"/>
    <property type="molecule type" value="Genomic_DNA"/>
</dbReference>
<keyword evidence="2" id="KW-1185">Reference proteome</keyword>
<protein>
    <submittedName>
        <fullName evidence="1">Uncharacterized protein</fullName>
    </submittedName>
</protein>